<dbReference type="PANTHER" id="PTHR43591:SF24">
    <property type="entry name" value="2-METHOXY-6-POLYPRENYL-1,4-BENZOQUINOL METHYLASE, MITOCHONDRIAL"/>
    <property type="match status" value="1"/>
</dbReference>
<feature type="region of interest" description="Disordered" evidence="1">
    <location>
        <begin position="238"/>
        <end position="268"/>
    </location>
</feature>
<proteinExistence type="predicted"/>
<dbReference type="AlphaFoldDB" id="A0A917NZR6"/>
<evidence type="ECO:0000256" key="1">
    <source>
        <dbReference type="SAM" id="MobiDB-lite"/>
    </source>
</evidence>
<organism evidence="3 4">
    <name type="scientific">Neoroseomonas lacus</name>
    <dbReference type="NCBI Taxonomy" id="287609"/>
    <lineage>
        <taxon>Bacteria</taxon>
        <taxon>Pseudomonadati</taxon>
        <taxon>Pseudomonadota</taxon>
        <taxon>Alphaproteobacteria</taxon>
        <taxon>Acetobacterales</taxon>
        <taxon>Acetobacteraceae</taxon>
        <taxon>Neoroseomonas</taxon>
    </lineage>
</organism>
<gene>
    <name evidence="3" type="ORF">GCM10011320_60700</name>
</gene>
<dbReference type="CDD" id="cd02440">
    <property type="entry name" value="AdoMet_MTases"/>
    <property type="match status" value="1"/>
</dbReference>
<reference evidence="3" key="1">
    <citation type="journal article" date="2014" name="Int. J. Syst. Evol. Microbiol.">
        <title>Complete genome sequence of Corynebacterium casei LMG S-19264T (=DSM 44701T), isolated from a smear-ripened cheese.</title>
        <authorList>
            <consortium name="US DOE Joint Genome Institute (JGI-PGF)"/>
            <person name="Walter F."/>
            <person name="Albersmeier A."/>
            <person name="Kalinowski J."/>
            <person name="Ruckert C."/>
        </authorList>
    </citation>
    <scope>NUCLEOTIDE SEQUENCE</scope>
    <source>
        <strain evidence="3">CGMCC 1.3617</strain>
    </source>
</reference>
<dbReference type="Proteomes" id="UP000661507">
    <property type="component" value="Unassembled WGS sequence"/>
</dbReference>
<evidence type="ECO:0000313" key="4">
    <source>
        <dbReference type="Proteomes" id="UP000661507"/>
    </source>
</evidence>
<name>A0A917NZR6_9PROT</name>
<dbReference type="Gene3D" id="3.40.50.150">
    <property type="entry name" value="Vaccinia Virus protein VP39"/>
    <property type="match status" value="1"/>
</dbReference>
<evidence type="ECO:0000313" key="3">
    <source>
        <dbReference type="EMBL" id="GGJ45147.1"/>
    </source>
</evidence>
<comment type="caution">
    <text evidence="3">The sequence shown here is derived from an EMBL/GenBank/DDBJ whole genome shotgun (WGS) entry which is preliminary data.</text>
</comment>
<dbReference type="InterPro" id="IPR013216">
    <property type="entry name" value="Methyltransf_11"/>
</dbReference>
<dbReference type="GO" id="GO:0008757">
    <property type="term" value="F:S-adenosylmethionine-dependent methyltransferase activity"/>
    <property type="evidence" value="ECO:0007669"/>
    <property type="project" value="InterPro"/>
</dbReference>
<dbReference type="InterPro" id="IPR029063">
    <property type="entry name" value="SAM-dependent_MTases_sf"/>
</dbReference>
<sequence length="279" mass="29965">MVMTELQFRDTAAAGYDQVVGRMTAQFIPPLLQAARIVPGHRVLDIAIGTGIAAEAAVVRVGPSGHVVATDISPALVERARERLGGLSAVALAVEDGQALTFQAERFDAVLCNQGLMYFPDPARGLAEFHRVLRPGGRAATSVPTTPERSLTGRVHASIARYAPSKAAEIRRIFSLGAEGHLRLLLEAAGLVEVEDAIEVVRMAFPSFDAYFNGVERGAGNVGQDYVALPEDARRAVREEARRDLGDAGGTGRDRGGGQDRQRTPLEHFPIMLDLAQRH</sequence>
<dbReference type="PANTHER" id="PTHR43591">
    <property type="entry name" value="METHYLTRANSFERASE"/>
    <property type="match status" value="1"/>
</dbReference>
<feature type="compositionally biased region" description="Basic and acidic residues" evidence="1">
    <location>
        <begin position="238"/>
        <end position="266"/>
    </location>
</feature>
<feature type="domain" description="Methyltransferase type 11" evidence="2">
    <location>
        <begin position="44"/>
        <end position="139"/>
    </location>
</feature>
<dbReference type="EMBL" id="BMKW01000040">
    <property type="protein sequence ID" value="GGJ45147.1"/>
    <property type="molecule type" value="Genomic_DNA"/>
</dbReference>
<protein>
    <recommendedName>
        <fullName evidence="2">Methyltransferase type 11 domain-containing protein</fullName>
    </recommendedName>
</protein>
<reference evidence="3" key="2">
    <citation type="submission" date="2020-09" db="EMBL/GenBank/DDBJ databases">
        <authorList>
            <person name="Sun Q."/>
            <person name="Zhou Y."/>
        </authorList>
    </citation>
    <scope>NUCLEOTIDE SEQUENCE</scope>
    <source>
        <strain evidence="3">CGMCC 1.3617</strain>
    </source>
</reference>
<keyword evidence="4" id="KW-1185">Reference proteome</keyword>
<evidence type="ECO:0000259" key="2">
    <source>
        <dbReference type="Pfam" id="PF08241"/>
    </source>
</evidence>
<dbReference type="Pfam" id="PF08241">
    <property type="entry name" value="Methyltransf_11"/>
    <property type="match status" value="1"/>
</dbReference>
<dbReference type="SUPFAM" id="SSF53335">
    <property type="entry name" value="S-adenosyl-L-methionine-dependent methyltransferases"/>
    <property type="match status" value="1"/>
</dbReference>
<accession>A0A917NZR6</accession>